<dbReference type="GO" id="GO:0030170">
    <property type="term" value="F:pyridoxal phosphate binding"/>
    <property type="evidence" value="ECO:0007669"/>
    <property type="project" value="InterPro"/>
</dbReference>
<evidence type="ECO:0000259" key="1">
    <source>
        <dbReference type="PROSITE" id="PS51340"/>
    </source>
</evidence>
<dbReference type="GO" id="GO:0003824">
    <property type="term" value="F:catalytic activity"/>
    <property type="evidence" value="ECO:0007669"/>
    <property type="project" value="InterPro"/>
</dbReference>
<dbReference type="SUPFAM" id="SSF141673">
    <property type="entry name" value="MOSC N-terminal domain-like"/>
    <property type="match status" value="1"/>
</dbReference>
<dbReference type="OrthoDB" id="17255at2759"/>
<dbReference type="AlphaFoldDB" id="A0A9P6B3P2"/>
<proteinExistence type="predicted"/>
<dbReference type="Pfam" id="PF03473">
    <property type="entry name" value="MOSC"/>
    <property type="match status" value="1"/>
</dbReference>
<gene>
    <name evidence="2" type="ORF">BS47DRAFT_568885</name>
</gene>
<organism evidence="2 3">
    <name type="scientific">Hydnum rufescens UP504</name>
    <dbReference type="NCBI Taxonomy" id="1448309"/>
    <lineage>
        <taxon>Eukaryota</taxon>
        <taxon>Fungi</taxon>
        <taxon>Dikarya</taxon>
        <taxon>Basidiomycota</taxon>
        <taxon>Agaricomycotina</taxon>
        <taxon>Agaricomycetes</taxon>
        <taxon>Cantharellales</taxon>
        <taxon>Hydnaceae</taxon>
        <taxon>Hydnum</taxon>
    </lineage>
</organism>
<keyword evidence="3" id="KW-1185">Reference proteome</keyword>
<dbReference type="InterPro" id="IPR005303">
    <property type="entry name" value="MOCOS_middle"/>
</dbReference>
<sequence length="358" mass="39770">MDLSRKLSLLKGFPLNPFAGSTRPPPEQNITVSRLIVYPIKSCGGVDLDKASITREGFEFDRNWMIVDLEKNKQLSARDSRGIKLILVKVAIKEDPNAPHGGTLDVAFPADSNLPSLSIPLRPSETETKDWEVVEGFDIFGSVLHGLVVPPQGPNAPDPSAIFSAYTHHSVKLVMRPHSHSRPIDCFDISPSDLKYPGGPCSSFADISPFMLASTASLFDAQHRIEDARTAGKIEWTGDVKSNVTMDRWRPNWVVEGVETPFGEDDWLEGQVGESEHVFIFPHRTPRCMFPNVDPVTGIRDPHVPHKVMMAYRRVDEWKGAKNKYCFGVYGIPVGTEGVICVGDRIKITKYRSHGVVN</sequence>
<evidence type="ECO:0000313" key="3">
    <source>
        <dbReference type="Proteomes" id="UP000886523"/>
    </source>
</evidence>
<dbReference type="Proteomes" id="UP000886523">
    <property type="component" value="Unassembled WGS sequence"/>
</dbReference>
<evidence type="ECO:0000313" key="2">
    <source>
        <dbReference type="EMBL" id="KAF9517108.1"/>
    </source>
</evidence>
<dbReference type="InterPro" id="IPR005302">
    <property type="entry name" value="MoCF_Sase_C"/>
</dbReference>
<dbReference type="EMBL" id="MU128934">
    <property type="protein sequence ID" value="KAF9517108.1"/>
    <property type="molecule type" value="Genomic_DNA"/>
</dbReference>
<dbReference type="Pfam" id="PF03476">
    <property type="entry name" value="MOSC_N"/>
    <property type="match status" value="1"/>
</dbReference>
<reference evidence="2" key="1">
    <citation type="journal article" date="2020" name="Nat. Commun.">
        <title>Large-scale genome sequencing of mycorrhizal fungi provides insights into the early evolution of symbiotic traits.</title>
        <authorList>
            <person name="Miyauchi S."/>
            <person name="Kiss E."/>
            <person name="Kuo A."/>
            <person name="Drula E."/>
            <person name="Kohler A."/>
            <person name="Sanchez-Garcia M."/>
            <person name="Morin E."/>
            <person name="Andreopoulos B."/>
            <person name="Barry K.W."/>
            <person name="Bonito G."/>
            <person name="Buee M."/>
            <person name="Carver A."/>
            <person name="Chen C."/>
            <person name="Cichocki N."/>
            <person name="Clum A."/>
            <person name="Culley D."/>
            <person name="Crous P.W."/>
            <person name="Fauchery L."/>
            <person name="Girlanda M."/>
            <person name="Hayes R.D."/>
            <person name="Keri Z."/>
            <person name="LaButti K."/>
            <person name="Lipzen A."/>
            <person name="Lombard V."/>
            <person name="Magnuson J."/>
            <person name="Maillard F."/>
            <person name="Murat C."/>
            <person name="Nolan M."/>
            <person name="Ohm R.A."/>
            <person name="Pangilinan J."/>
            <person name="Pereira M.F."/>
            <person name="Perotto S."/>
            <person name="Peter M."/>
            <person name="Pfister S."/>
            <person name="Riley R."/>
            <person name="Sitrit Y."/>
            <person name="Stielow J.B."/>
            <person name="Szollosi G."/>
            <person name="Zifcakova L."/>
            <person name="Stursova M."/>
            <person name="Spatafora J.W."/>
            <person name="Tedersoo L."/>
            <person name="Vaario L.M."/>
            <person name="Yamada A."/>
            <person name="Yan M."/>
            <person name="Wang P."/>
            <person name="Xu J."/>
            <person name="Bruns T."/>
            <person name="Baldrian P."/>
            <person name="Vilgalys R."/>
            <person name="Dunand C."/>
            <person name="Henrissat B."/>
            <person name="Grigoriev I.V."/>
            <person name="Hibbett D."/>
            <person name="Nagy L.G."/>
            <person name="Martin F.M."/>
        </authorList>
    </citation>
    <scope>NUCLEOTIDE SEQUENCE</scope>
    <source>
        <strain evidence="2">UP504</strain>
    </source>
</reference>
<dbReference type="PROSITE" id="PS51340">
    <property type="entry name" value="MOSC"/>
    <property type="match status" value="1"/>
</dbReference>
<feature type="domain" description="MOSC" evidence="1">
    <location>
        <begin position="184"/>
        <end position="349"/>
    </location>
</feature>
<name>A0A9P6B3P2_9AGAM</name>
<comment type="caution">
    <text evidence="2">The sequence shown here is derived from an EMBL/GenBank/DDBJ whole genome shotgun (WGS) entry which is preliminary data.</text>
</comment>
<accession>A0A9P6B3P2</accession>
<dbReference type="GO" id="GO:0030151">
    <property type="term" value="F:molybdenum ion binding"/>
    <property type="evidence" value="ECO:0007669"/>
    <property type="project" value="InterPro"/>
</dbReference>
<protein>
    <recommendedName>
        <fullName evidence="1">MOSC domain-containing protein</fullName>
    </recommendedName>
</protein>